<sequence length="646" mass="70531">MRGYKLGIAAAVIAVALLGNFSKAEAAGATLVDFEDGNRLMSDGTVWTQDMNVEETLLTDYNIVDLDGEYGLTKDGQLVRFSLFDAKVVKGTSGIVQISGTYYLKQDGTVWDMDGKQLKEYSDIAMINANRHTNILVTLSRSGELRCAYGFQGPMDQLGSASEVSAVLSGDLNEAAVVLKSGKVLVYSKYKADKANPAKYVPTTLTEQAAGALYNDSGNLFVLLQDGTIVVKRSQVPGTYELEQTESQPGHVTALVTEWRGSLIIKLQDGTLRSYSPQSGELQEISVPVIEDLNLRIESKELKVGSKVSVQIDEIWSNDTTKRIPLSEAELEIEKPYLLQKMPDGTVKALAVGQTKLTARSGSFSKTISVSISDTSLMDQGAYIGGTMYLPVQPVFHKLGASIQADMAAKTFSIRLGELPIQLQLGSDTAIINGEKVKMSDKVQTVNGTAVFPASLLKTALGAGLAWDGTYQKMTVSFGSAKLTVQTKQTAQIVKTKSQGYLTKLIGKSYWVNFFDENYRFQKVTIVDIIPNNNGYFAAAFKFPSGKVLNTRKMSGDELISTLADRQEFFTADPYKTYKWPDAIWAKIKDGRVTTGMTKQQVELSWGSPIDASAMEGSGVRVETWSYGNFNYVTFTNGVVTMIYTN</sequence>
<feature type="chain" id="PRO_5047347854" description="Copper amine oxidase-like N-terminal domain-containing protein" evidence="1">
    <location>
        <begin position="27"/>
        <end position="646"/>
    </location>
</feature>
<name>A0ABX3EYI8_9BACL</name>
<keyword evidence="1" id="KW-0732">Signal</keyword>
<gene>
    <name evidence="3" type="ORF">A3844_01480</name>
</gene>
<organism evidence="3 4">
    <name type="scientific">Paenibacillus helianthi</name>
    <dbReference type="NCBI Taxonomy" id="1349432"/>
    <lineage>
        <taxon>Bacteria</taxon>
        <taxon>Bacillati</taxon>
        <taxon>Bacillota</taxon>
        <taxon>Bacilli</taxon>
        <taxon>Bacillales</taxon>
        <taxon>Paenibacillaceae</taxon>
        <taxon>Paenibacillus</taxon>
    </lineage>
</organism>
<dbReference type="InterPro" id="IPR036582">
    <property type="entry name" value="Mao_N_sf"/>
</dbReference>
<evidence type="ECO:0000259" key="2">
    <source>
        <dbReference type="Pfam" id="PF07833"/>
    </source>
</evidence>
<dbReference type="Proteomes" id="UP000186058">
    <property type="component" value="Unassembled WGS sequence"/>
</dbReference>
<dbReference type="Pfam" id="PF07833">
    <property type="entry name" value="Cu_amine_oxidN1"/>
    <property type="match status" value="1"/>
</dbReference>
<comment type="caution">
    <text evidence="3">The sequence shown here is derived from an EMBL/GenBank/DDBJ whole genome shotgun (WGS) entry which is preliminary data.</text>
</comment>
<dbReference type="InterPro" id="IPR012854">
    <property type="entry name" value="Cu_amine_oxidase-like_N"/>
</dbReference>
<evidence type="ECO:0000256" key="1">
    <source>
        <dbReference type="SAM" id="SignalP"/>
    </source>
</evidence>
<accession>A0ABX3EYI8</accession>
<feature type="domain" description="Copper amine oxidase-like N-terminal" evidence="2">
    <location>
        <begin position="378"/>
        <end position="475"/>
    </location>
</feature>
<keyword evidence="4" id="KW-1185">Reference proteome</keyword>
<protein>
    <recommendedName>
        <fullName evidence="2">Copper amine oxidase-like N-terminal domain-containing protein</fullName>
    </recommendedName>
</protein>
<evidence type="ECO:0000313" key="4">
    <source>
        <dbReference type="Proteomes" id="UP000186058"/>
    </source>
</evidence>
<evidence type="ECO:0000313" key="3">
    <source>
        <dbReference type="EMBL" id="OKP91813.1"/>
    </source>
</evidence>
<dbReference type="RefSeq" id="WP_074106365.1">
    <property type="nucleotide sequence ID" value="NZ_LVWI01000001.1"/>
</dbReference>
<dbReference type="SUPFAM" id="SSF55383">
    <property type="entry name" value="Copper amine oxidase, domain N"/>
    <property type="match status" value="1"/>
</dbReference>
<proteinExistence type="predicted"/>
<dbReference type="Gene3D" id="3.30.457.10">
    <property type="entry name" value="Copper amine oxidase-like, N-terminal domain"/>
    <property type="match status" value="1"/>
</dbReference>
<feature type="signal peptide" evidence="1">
    <location>
        <begin position="1"/>
        <end position="26"/>
    </location>
</feature>
<dbReference type="EMBL" id="LVWI01000001">
    <property type="protein sequence ID" value="OKP91813.1"/>
    <property type="molecule type" value="Genomic_DNA"/>
</dbReference>
<reference evidence="3 4" key="1">
    <citation type="submission" date="2016-03" db="EMBL/GenBank/DDBJ databases">
        <authorList>
            <person name="Sant'Anna F.H."/>
            <person name="Ambrosini A."/>
            <person name="Souza R."/>
            <person name="Bach E."/>
            <person name="Fernandes G."/>
            <person name="Balsanelli E."/>
            <person name="Baura V.A."/>
            <person name="Souza E.M."/>
            <person name="Passaglia L."/>
        </authorList>
    </citation>
    <scope>NUCLEOTIDE SEQUENCE [LARGE SCALE GENOMIC DNA]</scope>
    <source>
        <strain evidence="3 4">P26E</strain>
    </source>
</reference>